<gene>
    <name evidence="1" type="ORF">ICL07_31490</name>
</gene>
<keyword evidence="2" id="KW-1185">Reference proteome</keyword>
<accession>A0ABR7TZR9</accession>
<sequence>MLSLDTLYESLCLRKRPEDIAVLIRDETGAHLSSAELALLDKAASLALRNQVWQYTSMLESFAAVVGAEQQINTAIQLFKVDHPNGAVTDPQVVDTFLATVSPLIHKNPGFSSYKTDRLNREARAAAGLDLSKRRYNKLFRCLRHLEKKLRTMISQAEKSRFQRIGKHAFAEDISREDFMADTHSACFIAYYTARCNLRSEFTIDGQQRPYDEIADMLLQRCLLHPETANWWAIAQVYVAPHVLDKLTAEQQGFLLGKWTTLLQQIATLLENLWTTNEFNQMTMVVKRGNDSSTWNNTAAAWNKARDSWINLHYALGMDFMLDEICFGKAMRLIAGDVAAWHHAMGNNGDKNLLVWNQLPLPWEVLSGKTTCNRERVAAACRKVGLDPQQSGWLAPRKHQAVPFRATPELVHGVTITNPYLAKILKQHKYFSGKITE</sequence>
<proteinExistence type="predicted"/>
<evidence type="ECO:0000313" key="2">
    <source>
        <dbReference type="Proteomes" id="UP000659124"/>
    </source>
</evidence>
<evidence type="ECO:0000313" key="1">
    <source>
        <dbReference type="EMBL" id="MBC9934944.1"/>
    </source>
</evidence>
<organism evidence="1 2">
    <name type="scientific">Chitinophaga qingshengii</name>
    <dbReference type="NCBI Taxonomy" id="1569794"/>
    <lineage>
        <taxon>Bacteria</taxon>
        <taxon>Pseudomonadati</taxon>
        <taxon>Bacteroidota</taxon>
        <taxon>Chitinophagia</taxon>
        <taxon>Chitinophagales</taxon>
        <taxon>Chitinophagaceae</taxon>
        <taxon>Chitinophaga</taxon>
    </lineage>
</organism>
<reference evidence="1 2" key="1">
    <citation type="submission" date="2020-09" db="EMBL/GenBank/DDBJ databases">
        <title>Genome sequences of type strains of Chitinophaga qingshengii and Chitinophaga varians.</title>
        <authorList>
            <person name="Kittiwongwattana C."/>
        </authorList>
    </citation>
    <scope>NUCLEOTIDE SEQUENCE [LARGE SCALE GENOMIC DNA]</scope>
    <source>
        <strain evidence="1 2">JCM 30026</strain>
    </source>
</reference>
<comment type="caution">
    <text evidence="1">The sequence shown here is derived from an EMBL/GenBank/DDBJ whole genome shotgun (WGS) entry which is preliminary data.</text>
</comment>
<dbReference type="EMBL" id="JACVFC010000007">
    <property type="protein sequence ID" value="MBC9934944.1"/>
    <property type="molecule type" value="Genomic_DNA"/>
</dbReference>
<name>A0ABR7TZR9_9BACT</name>
<dbReference type="Proteomes" id="UP000659124">
    <property type="component" value="Unassembled WGS sequence"/>
</dbReference>
<protein>
    <submittedName>
        <fullName evidence="1">Uncharacterized protein</fullName>
    </submittedName>
</protein>